<accession>A0A2S4W3W0</accession>
<dbReference type="VEuPathDB" id="FungiDB:PSTT_01294"/>
<evidence type="ECO:0000256" key="1">
    <source>
        <dbReference type="SAM" id="MobiDB-lite"/>
    </source>
</evidence>
<proteinExistence type="predicted"/>
<gene>
    <name evidence="2" type="ORF">PSTT_01294</name>
</gene>
<evidence type="ECO:0000313" key="3">
    <source>
        <dbReference type="Proteomes" id="UP000239156"/>
    </source>
</evidence>
<sequence length="185" mass="19605">MQLVIGLCRRASPIRSSGQSLEGHDGNPFGYNYPTISPFRGSDQYYPGLPYLGFYGREQSYGYGGGYYPYNNQFQGYVPYGVNQFSGSSIYGPGGLAYGRSVSTPGGPPDSGPSQVLGRATLGTTAQTAQVPSAGSDQPQDGHSDQTVQREIQHSTGSVDTHGPMGVVQTQETTETEQSTPDMGA</sequence>
<dbReference type="EMBL" id="PKSL01000007">
    <property type="protein sequence ID" value="POW16461.1"/>
    <property type="molecule type" value="Genomic_DNA"/>
</dbReference>
<feature type="compositionally biased region" description="Polar residues" evidence="1">
    <location>
        <begin position="126"/>
        <end position="159"/>
    </location>
</feature>
<feature type="region of interest" description="Disordered" evidence="1">
    <location>
        <begin position="126"/>
        <end position="185"/>
    </location>
</feature>
<protein>
    <submittedName>
        <fullName evidence="2">Uncharacterized protein</fullName>
    </submittedName>
</protein>
<dbReference type="AlphaFoldDB" id="A0A2S4W3W0"/>
<feature type="compositionally biased region" description="Low complexity" evidence="1">
    <location>
        <begin position="169"/>
        <end position="178"/>
    </location>
</feature>
<dbReference type="Proteomes" id="UP000239156">
    <property type="component" value="Unassembled WGS sequence"/>
</dbReference>
<dbReference type="VEuPathDB" id="FungiDB:PSHT_05866"/>
<comment type="caution">
    <text evidence="2">The sequence shown here is derived from an EMBL/GenBank/DDBJ whole genome shotgun (WGS) entry which is preliminary data.</text>
</comment>
<organism evidence="2 3">
    <name type="scientific">Puccinia striiformis</name>
    <dbReference type="NCBI Taxonomy" id="27350"/>
    <lineage>
        <taxon>Eukaryota</taxon>
        <taxon>Fungi</taxon>
        <taxon>Dikarya</taxon>
        <taxon>Basidiomycota</taxon>
        <taxon>Pucciniomycotina</taxon>
        <taxon>Pucciniomycetes</taxon>
        <taxon>Pucciniales</taxon>
        <taxon>Pucciniaceae</taxon>
        <taxon>Puccinia</taxon>
    </lineage>
</organism>
<name>A0A2S4W3W0_9BASI</name>
<reference evidence="2" key="1">
    <citation type="submission" date="2017-12" db="EMBL/GenBank/DDBJ databases">
        <title>Gene loss provides genomic basis for host adaptation in cereal stripe rust fungi.</title>
        <authorList>
            <person name="Xia C."/>
        </authorList>
    </citation>
    <scope>NUCLEOTIDE SEQUENCE [LARGE SCALE GENOMIC DNA]</scope>
    <source>
        <strain evidence="2">93-210</strain>
    </source>
</reference>
<evidence type="ECO:0000313" key="2">
    <source>
        <dbReference type="EMBL" id="POW16461.1"/>
    </source>
</evidence>
<keyword evidence="3" id="KW-1185">Reference proteome</keyword>